<name>A0A0D3RKU4_HELPX</name>
<sequence length="210" mass="23413">MMLPVGRVWFSLCIPIVGILQSLSSNAFPTGLTHHISKSVTLRTSCARYECMGILYHELVAFIPNAKDDWDFCLGGLKGAVVECLCVPLVLVLLWGNIFLLGAFMSKRQKCSFKGLYFKLSWSKIKLEFCFSSLELPPKFRGFSLGRIELVSHTKKPIGNCPLTLSKVSAGTINPPLNSALKTSLNFLKLDPCKFFNFEKLARITPFNSL</sequence>
<dbReference type="EMBL" id="KM583817">
    <property type="protein sequence ID" value="AJS10421.1"/>
    <property type="molecule type" value="Genomic_DNA"/>
</dbReference>
<dbReference type="AlphaFoldDB" id="A0A0D3RKU4"/>
<keyword evidence="1" id="KW-0812">Transmembrane</keyword>
<geneLocation type="plasmid" evidence="2">
    <name>pUM157</name>
</geneLocation>
<organism evidence="2">
    <name type="scientific">Helicobacter pylori</name>
    <name type="common">Campylobacter pylori</name>
    <dbReference type="NCBI Taxonomy" id="210"/>
    <lineage>
        <taxon>Bacteria</taxon>
        <taxon>Pseudomonadati</taxon>
        <taxon>Campylobacterota</taxon>
        <taxon>Epsilonproteobacteria</taxon>
        <taxon>Campylobacterales</taxon>
        <taxon>Helicobacteraceae</taxon>
        <taxon>Helicobacter</taxon>
    </lineage>
</organism>
<keyword evidence="2" id="KW-0614">Plasmid</keyword>
<accession>A0A0D3RKU4</accession>
<evidence type="ECO:0000256" key="1">
    <source>
        <dbReference type="SAM" id="Phobius"/>
    </source>
</evidence>
<keyword evidence="1" id="KW-0472">Membrane</keyword>
<reference evidence="2" key="1">
    <citation type="submission" date="2014-09" db="EMBL/GenBank/DDBJ databases">
        <title>Plasmid profiling of clinical strains of Helicobacter pylori from Malaysia.</title>
        <authorList>
            <person name="Ooi M.K."/>
            <person name="Gan H.Y."/>
            <person name="Loke M.F."/>
            <person name="Gan H.M."/>
            <person name="Goh K.L."/>
            <person name="Vadivelu J."/>
            <person name="Dieye Y."/>
        </authorList>
    </citation>
    <scope>NUCLEOTIDE SEQUENCE</scope>
    <source>
        <strain evidence="2">UM157</strain>
        <plasmid evidence="2">pUM157</plasmid>
    </source>
</reference>
<feature type="transmembrane region" description="Helical" evidence="1">
    <location>
        <begin position="80"/>
        <end position="104"/>
    </location>
</feature>
<keyword evidence="1" id="KW-1133">Transmembrane helix</keyword>
<proteinExistence type="predicted"/>
<protein>
    <submittedName>
        <fullName evidence="2">Uncharacterized protein</fullName>
    </submittedName>
</protein>
<evidence type="ECO:0000313" key="2">
    <source>
        <dbReference type="EMBL" id="AJS10421.1"/>
    </source>
</evidence>